<feature type="region of interest" description="Disordered" evidence="1">
    <location>
        <begin position="468"/>
        <end position="488"/>
    </location>
</feature>
<proteinExistence type="predicted"/>
<gene>
    <name evidence="3" type="ORF">FB45DRAFT_876575</name>
</gene>
<comment type="caution">
    <text evidence="3">The sequence shown here is derived from an EMBL/GenBank/DDBJ whole genome shotgun (WGS) entry which is preliminary data.</text>
</comment>
<dbReference type="Proteomes" id="UP001221142">
    <property type="component" value="Unassembled WGS sequence"/>
</dbReference>
<dbReference type="Pfam" id="PF12937">
    <property type="entry name" value="F-box-like"/>
    <property type="match status" value="1"/>
</dbReference>
<dbReference type="SUPFAM" id="SSF81383">
    <property type="entry name" value="F-box domain"/>
    <property type="match status" value="1"/>
</dbReference>
<feature type="region of interest" description="Disordered" evidence="1">
    <location>
        <begin position="220"/>
        <end position="263"/>
    </location>
</feature>
<dbReference type="AlphaFoldDB" id="A0AAD7B4C5"/>
<reference evidence="3" key="1">
    <citation type="submission" date="2023-03" db="EMBL/GenBank/DDBJ databases">
        <title>Massive genome expansion in bonnet fungi (Mycena s.s.) driven by repeated elements and novel gene families across ecological guilds.</title>
        <authorList>
            <consortium name="Lawrence Berkeley National Laboratory"/>
            <person name="Harder C.B."/>
            <person name="Miyauchi S."/>
            <person name="Viragh M."/>
            <person name="Kuo A."/>
            <person name="Thoen E."/>
            <person name="Andreopoulos B."/>
            <person name="Lu D."/>
            <person name="Skrede I."/>
            <person name="Drula E."/>
            <person name="Henrissat B."/>
            <person name="Morin E."/>
            <person name="Kohler A."/>
            <person name="Barry K."/>
            <person name="LaButti K."/>
            <person name="Morin E."/>
            <person name="Salamov A."/>
            <person name="Lipzen A."/>
            <person name="Mereny Z."/>
            <person name="Hegedus B."/>
            <person name="Baldrian P."/>
            <person name="Stursova M."/>
            <person name="Weitz H."/>
            <person name="Taylor A."/>
            <person name="Grigoriev I.V."/>
            <person name="Nagy L.G."/>
            <person name="Martin F."/>
            <person name="Kauserud H."/>
        </authorList>
    </citation>
    <scope>NUCLEOTIDE SEQUENCE</scope>
    <source>
        <strain evidence="3">9284</strain>
    </source>
</reference>
<dbReference type="EMBL" id="JARKIF010000040">
    <property type="protein sequence ID" value="KAJ7609485.1"/>
    <property type="molecule type" value="Genomic_DNA"/>
</dbReference>
<evidence type="ECO:0000313" key="3">
    <source>
        <dbReference type="EMBL" id="KAJ7609485.1"/>
    </source>
</evidence>
<dbReference type="InterPro" id="IPR001810">
    <property type="entry name" value="F-box_dom"/>
</dbReference>
<sequence>MDGGRVKMTMVALLWSKTTHTKLRAREVLPVPFVVLLFRFKPSPIVPPPNQSGSATRGSRTQSRAKCVIHLVSSAKKKSEFNLPTGADLPPILISLFSHNPAPTAGRLSQDDSHRVISPDCRSLANVGEDDPTIQAYRNRRRRLALFCAGMTGAPSGCRHRVEIQLRAKRDLDPEFIDKYSFRSSRQIELTMHYKRDPTEQLELAPEFIWLNQALDRHGGHTCSANQSKSPTWSKYHRSVQNGGSSGEHEPPNEDSEEEGGRWGRRKQRFVQVRVAEAQSRQWPAVVPRENAQGWGHGVGKSQCRRWMIPLGILFFAQRSHGDLIRIPGNWTPVSSATVHCDTHVNFHLRDEDVFEQARIARGWSSFLCEARRDGEGDAGGIGKLKRRWRPSGNTNSSAHEGRDVVAQRRLSCLALPTPKFLSFIFASSIHQLNRFTNNQAIRLTVPLRIPTRAEQVKCVTRIVSSAPENEKGTVQRPSPRSAADLQRHVDAPSPRTILLLRKGCPRPPVHRPPSPTFLAHGWQTSEIWFSNSHLPQLSAALLGAYVRPASRVEPRLTCQLQASAFGCRESDFYAIFVEGIGQAARTARVRIKNGHQFEITGASGPITFVARQARLRAVKSEFKARRTHWYQDAQHGDLRTQESGSGLVSPNPSLPSTTARILTLNNEQPWDSIVENPGSHGETSPDPDSILTLRNGRPVNHSRSYRLPSDESRRPADPLLSPNHERHPQLPPPEILTAIFALAKRSALTFSHVSRQWRDAATNDSSLWLKTLLARSKGRAISLTLDFSDLPVLQSALHEFQFYRLLNAVIPHIPRTRELHIHAQSRLWSWIVVALATAKYESLEVLDLETIIPTSIMIKKRRANGQTVDATQPAIPSVFPFPKNHPRLKDLRLIGTSIGTIPIPRLNHLRVGGRSAPVVVDVDGKLNPRLFDHASYLSFEDMCIPAMAFPPDPPSDDDDDDDKDKAKAKAKKAPVPVPPLRNLTLRGLSASRHWNHNIHQIDAEYDCQPFFESLSRHTSNLRFLHIDSWDLTGRAWCDFLNWMPVKRVFINVTELRITGMHLAGRAYADVAYILDAFPRVKHLRLENCRPGTVQKVMEVLDVDWTVGSIPVFWGPELYSIFHKKDSNRMTSYEPGDLCTSLALESHREKGHARYNAQATTHRPLVPLPPSSLQFGAISTAKSQHACEEEAGKRSNEAMNGTPAASCRLYAINPIFALFLCG</sequence>
<feature type="compositionally biased region" description="Polar residues" evidence="1">
    <location>
        <begin position="223"/>
        <end position="243"/>
    </location>
</feature>
<feature type="compositionally biased region" description="Polar residues" evidence="1">
    <location>
        <begin position="642"/>
        <end position="658"/>
    </location>
</feature>
<name>A0AAD7B4C5_9AGAR</name>
<protein>
    <recommendedName>
        <fullName evidence="2">F-box domain-containing protein</fullName>
    </recommendedName>
</protein>
<feature type="region of interest" description="Disordered" evidence="1">
    <location>
        <begin position="634"/>
        <end position="658"/>
    </location>
</feature>
<dbReference type="InterPro" id="IPR036047">
    <property type="entry name" value="F-box-like_dom_sf"/>
</dbReference>
<accession>A0AAD7B4C5</accession>
<keyword evidence="4" id="KW-1185">Reference proteome</keyword>
<organism evidence="3 4">
    <name type="scientific">Roridomyces roridus</name>
    <dbReference type="NCBI Taxonomy" id="1738132"/>
    <lineage>
        <taxon>Eukaryota</taxon>
        <taxon>Fungi</taxon>
        <taxon>Dikarya</taxon>
        <taxon>Basidiomycota</taxon>
        <taxon>Agaricomycotina</taxon>
        <taxon>Agaricomycetes</taxon>
        <taxon>Agaricomycetidae</taxon>
        <taxon>Agaricales</taxon>
        <taxon>Marasmiineae</taxon>
        <taxon>Mycenaceae</taxon>
        <taxon>Roridomyces</taxon>
    </lineage>
</organism>
<evidence type="ECO:0000256" key="1">
    <source>
        <dbReference type="SAM" id="MobiDB-lite"/>
    </source>
</evidence>
<dbReference type="SUPFAM" id="SSF52047">
    <property type="entry name" value="RNI-like"/>
    <property type="match status" value="1"/>
</dbReference>
<feature type="region of interest" description="Disordered" evidence="1">
    <location>
        <begin position="382"/>
        <end position="401"/>
    </location>
</feature>
<evidence type="ECO:0000313" key="4">
    <source>
        <dbReference type="Proteomes" id="UP001221142"/>
    </source>
</evidence>
<feature type="region of interest" description="Disordered" evidence="1">
    <location>
        <begin position="671"/>
        <end position="732"/>
    </location>
</feature>
<feature type="domain" description="F-box" evidence="2">
    <location>
        <begin position="733"/>
        <end position="769"/>
    </location>
</feature>
<evidence type="ECO:0000259" key="2">
    <source>
        <dbReference type="Pfam" id="PF12937"/>
    </source>
</evidence>
<feature type="region of interest" description="Disordered" evidence="1">
    <location>
        <begin position="949"/>
        <end position="975"/>
    </location>
</feature>